<dbReference type="Proteomes" id="UP000030106">
    <property type="component" value="Unassembled WGS sequence"/>
</dbReference>
<organism evidence="2 3">
    <name type="scientific">Beauveria bassiana D1-5</name>
    <dbReference type="NCBI Taxonomy" id="1245745"/>
    <lineage>
        <taxon>Eukaryota</taxon>
        <taxon>Fungi</taxon>
        <taxon>Dikarya</taxon>
        <taxon>Ascomycota</taxon>
        <taxon>Pezizomycotina</taxon>
        <taxon>Sordariomycetes</taxon>
        <taxon>Hypocreomycetidae</taxon>
        <taxon>Hypocreales</taxon>
        <taxon>Cordycipitaceae</taxon>
        <taxon>Beauveria</taxon>
    </lineage>
</organism>
<dbReference type="AlphaFoldDB" id="A0A0A2V8B1"/>
<evidence type="ECO:0000256" key="1">
    <source>
        <dbReference type="SAM" id="MobiDB-lite"/>
    </source>
</evidence>
<evidence type="ECO:0000313" key="3">
    <source>
        <dbReference type="Proteomes" id="UP000030106"/>
    </source>
</evidence>
<sequence>MLEQKHHRECKVTAAANGLLLTHATKVQDSPVRTPTQLRVQTRRILFTTIGAVVHLTLRFLHTRAILFVLRRTPRRQTPLPVHAWTSHSSSHLFQKRHHANSSPGFSAVAQRPQRLRPRESAADTTRVPSPLRPFSPGRSSRAKQVARATVCLHNKRFSNHPHGSARDEASASWMQSTSGQHSATVVPIPRGGSYEKKRDTIRNILHPTHHIVTTFLLLSQDNTIRPLHCNPTIYWPWPPRRATLAQHCASTSRIKTAATFFMRRTTHGDITCHSAPSSEYLYVFHMIGTLPQPSQASFFILLQARSFPQASDPQGQRFELRSPTIRSPTTGVYHHLYCSPRLHLPTQRLLQTRLHAPCSCRYKHTRVPLPDHAGHNQVDAPLRFETNTGLPYSNLDAVTQLFLGS</sequence>
<feature type="region of interest" description="Disordered" evidence="1">
    <location>
        <begin position="96"/>
        <end position="144"/>
    </location>
</feature>
<reference evidence="2 3" key="1">
    <citation type="submission" date="2012-10" db="EMBL/GenBank/DDBJ databases">
        <title>Genome sequencing and analysis of entomopathogenic fungi Beauveria bassiana D1-5.</title>
        <authorList>
            <person name="Li Q."/>
            <person name="Wang L."/>
            <person name="Zhang Z."/>
            <person name="Wang Q."/>
            <person name="Ren J."/>
            <person name="Wang M."/>
            <person name="Xu W."/>
            <person name="Wang J."/>
            <person name="Lu Y."/>
            <person name="Du Q."/>
            <person name="Sun Z."/>
        </authorList>
    </citation>
    <scope>NUCLEOTIDE SEQUENCE [LARGE SCALE GENOMIC DNA]</scope>
    <source>
        <strain evidence="2 3">D1-5</strain>
    </source>
</reference>
<gene>
    <name evidence="2" type="ORF">BBAD15_g12450</name>
</gene>
<evidence type="ECO:0000313" key="2">
    <source>
        <dbReference type="EMBL" id="KGQ02340.1"/>
    </source>
</evidence>
<comment type="caution">
    <text evidence="2">The sequence shown here is derived from an EMBL/GenBank/DDBJ whole genome shotgun (WGS) entry which is preliminary data.</text>
</comment>
<dbReference type="EMBL" id="ANFO01001629">
    <property type="protein sequence ID" value="KGQ02340.1"/>
    <property type="molecule type" value="Genomic_DNA"/>
</dbReference>
<protein>
    <submittedName>
        <fullName evidence="2">Uncharacterized protein</fullName>
    </submittedName>
</protein>
<dbReference type="HOGENOM" id="CLU_677896_0_0_1"/>
<name>A0A0A2V8B1_BEABA</name>
<proteinExistence type="predicted"/>
<accession>A0A0A2V8B1</accession>